<reference evidence="3 4" key="1">
    <citation type="journal article" date="2012" name="PLoS Pathog.">
        <title>Diverse lifestyles and strategies of plant pathogenesis encoded in the genomes of eighteen Dothideomycetes fungi.</title>
        <authorList>
            <person name="Ohm R.A."/>
            <person name="Feau N."/>
            <person name="Henrissat B."/>
            <person name="Schoch C.L."/>
            <person name="Horwitz B.A."/>
            <person name="Barry K.W."/>
            <person name="Condon B.J."/>
            <person name="Copeland A.C."/>
            <person name="Dhillon B."/>
            <person name="Glaser F."/>
            <person name="Hesse C.N."/>
            <person name="Kosti I."/>
            <person name="LaButti K."/>
            <person name="Lindquist E.A."/>
            <person name="Lucas S."/>
            <person name="Salamov A.A."/>
            <person name="Bradshaw R.E."/>
            <person name="Ciuffetti L."/>
            <person name="Hamelin R.C."/>
            <person name="Kema G.H.J."/>
            <person name="Lawrence C."/>
            <person name="Scott J.A."/>
            <person name="Spatafora J.W."/>
            <person name="Turgeon B.G."/>
            <person name="de Wit P.J.G.M."/>
            <person name="Zhong S."/>
            <person name="Goodwin S.B."/>
            <person name="Grigoriev I.V."/>
        </authorList>
    </citation>
    <scope>NUCLEOTIDE SEQUENCE [LARGE SCALE GENOMIC DNA]</scope>
    <source>
        <strain evidence="3 4">UAMH 10762</strain>
    </source>
</reference>
<dbReference type="Pfam" id="PF16010">
    <property type="entry name" value="CDH-cyt"/>
    <property type="match status" value="1"/>
</dbReference>
<keyword evidence="1" id="KW-0732">Signal</keyword>
<dbReference type="EMBL" id="KB445566">
    <property type="protein sequence ID" value="EMC90846.1"/>
    <property type="molecule type" value="Genomic_DNA"/>
</dbReference>
<evidence type="ECO:0000256" key="1">
    <source>
        <dbReference type="SAM" id="SignalP"/>
    </source>
</evidence>
<dbReference type="OrthoDB" id="19261at2759"/>
<name>M2M2U0_BAUPA</name>
<feature type="signal peptide" evidence="1">
    <location>
        <begin position="1"/>
        <end position="22"/>
    </location>
</feature>
<evidence type="ECO:0000313" key="3">
    <source>
        <dbReference type="EMBL" id="EMC90846.1"/>
    </source>
</evidence>
<dbReference type="GeneID" id="19113904"/>
<feature type="domain" description="DOMON" evidence="2">
    <location>
        <begin position="71"/>
        <end position="170"/>
    </location>
</feature>
<sequence length="213" mass="23189">MLRHHRTTLAVLAVWMASLVLAQLNPVDPHAKAAYFVTNTTTGAEYVVAMNFVESTGDIYIHMSVDSSRSWVGVGIGDQMQGSLMIIAYTSENGTGVTASPRIATGHSEPELVGDGSMFEKIWTDEYAPNCNTATPIIMIAHGVCRNCSHLSTNKLDYTSKAQPFIFAVGPPAHLKDDSLDAPLRRHESFGRFTMDMTQATTPRDFSEGADYG</sequence>
<feature type="chain" id="PRO_5004021135" description="DOMON domain-containing protein" evidence="1">
    <location>
        <begin position="23"/>
        <end position="213"/>
    </location>
</feature>
<dbReference type="RefSeq" id="XP_007681973.1">
    <property type="nucleotide sequence ID" value="XM_007683783.1"/>
</dbReference>
<keyword evidence="4" id="KW-1185">Reference proteome</keyword>
<dbReference type="KEGG" id="bcom:BAUCODRAFT_39862"/>
<dbReference type="STRING" id="717646.M2M2U0"/>
<dbReference type="Proteomes" id="UP000011761">
    <property type="component" value="Unassembled WGS sequence"/>
</dbReference>
<proteinExistence type="predicted"/>
<dbReference type="OMA" id="ANLFILW"/>
<dbReference type="Gene3D" id="2.60.40.1210">
    <property type="entry name" value="Cellobiose dehydrogenase, cytochrome domain"/>
    <property type="match status" value="1"/>
</dbReference>
<dbReference type="InterPro" id="IPR015920">
    <property type="entry name" value="Cellobiose_DH-like_cyt"/>
</dbReference>
<dbReference type="SUPFAM" id="SSF49344">
    <property type="entry name" value="CBD9-like"/>
    <property type="match status" value="1"/>
</dbReference>
<evidence type="ECO:0000259" key="2">
    <source>
        <dbReference type="SMART" id="SM00664"/>
    </source>
</evidence>
<protein>
    <recommendedName>
        <fullName evidence="2">DOMON domain-containing protein</fullName>
    </recommendedName>
</protein>
<accession>M2M2U0</accession>
<organism evidence="3 4">
    <name type="scientific">Baudoinia panamericana (strain UAMH 10762)</name>
    <name type="common">Angels' share fungus</name>
    <name type="synonym">Baudoinia compniacensis (strain UAMH 10762)</name>
    <dbReference type="NCBI Taxonomy" id="717646"/>
    <lineage>
        <taxon>Eukaryota</taxon>
        <taxon>Fungi</taxon>
        <taxon>Dikarya</taxon>
        <taxon>Ascomycota</taxon>
        <taxon>Pezizomycotina</taxon>
        <taxon>Dothideomycetes</taxon>
        <taxon>Dothideomycetidae</taxon>
        <taxon>Mycosphaerellales</taxon>
        <taxon>Teratosphaeriaceae</taxon>
        <taxon>Baudoinia</taxon>
    </lineage>
</organism>
<dbReference type="HOGENOM" id="CLU_1294158_0_0_1"/>
<dbReference type="InterPro" id="IPR005018">
    <property type="entry name" value="DOMON_domain"/>
</dbReference>
<dbReference type="CDD" id="cd09630">
    <property type="entry name" value="CDH_like_cytochrome"/>
    <property type="match status" value="1"/>
</dbReference>
<dbReference type="eggNOG" id="ENOG502SJ74">
    <property type="taxonomic scope" value="Eukaryota"/>
</dbReference>
<dbReference type="AlphaFoldDB" id="M2M2U0"/>
<evidence type="ECO:0000313" key="4">
    <source>
        <dbReference type="Proteomes" id="UP000011761"/>
    </source>
</evidence>
<dbReference type="SMART" id="SM00664">
    <property type="entry name" value="DoH"/>
    <property type="match status" value="1"/>
</dbReference>
<dbReference type="PANTHER" id="PTHR47797">
    <property type="entry name" value="DEHYDROGENASE, PUTATIVE (AFU_ORTHOLOGUE AFUA_8G05805)-RELATED"/>
    <property type="match status" value="1"/>
</dbReference>
<dbReference type="PANTHER" id="PTHR47797:SF1">
    <property type="entry name" value="CYTOCHROME B561 DOMAIN-CONTAINING PROTEIN-RELATED"/>
    <property type="match status" value="1"/>
</dbReference>
<gene>
    <name evidence="3" type="ORF">BAUCODRAFT_39862</name>
</gene>